<evidence type="ECO:0000256" key="3">
    <source>
        <dbReference type="ARBA" id="ARBA00018111"/>
    </source>
</evidence>
<evidence type="ECO:0000256" key="4">
    <source>
        <dbReference type="ARBA" id="ARBA00022490"/>
    </source>
</evidence>
<dbReference type="PANTHER" id="PTHR33602:SF1">
    <property type="entry name" value="REGULATORY PROTEIN RECX FAMILY PROTEIN"/>
    <property type="match status" value="1"/>
</dbReference>
<name>F9RZG7_9VIBR</name>
<keyword evidence="6" id="KW-1185">Reference proteome</keyword>
<dbReference type="InterPro" id="IPR003783">
    <property type="entry name" value="Regulatory_RecX"/>
</dbReference>
<dbReference type="Gene3D" id="1.10.10.10">
    <property type="entry name" value="Winged helix-like DNA-binding domain superfamily/Winged helix DNA-binding domain"/>
    <property type="match status" value="2"/>
</dbReference>
<dbReference type="InterPro" id="IPR036388">
    <property type="entry name" value="WH-like_DNA-bd_sf"/>
</dbReference>
<gene>
    <name evidence="5" type="ORF">VII00023_03638</name>
</gene>
<dbReference type="PANTHER" id="PTHR33602">
    <property type="entry name" value="REGULATORY PROTEIN RECX FAMILY PROTEIN"/>
    <property type="match status" value="1"/>
</dbReference>
<accession>F9RZG7</accession>
<proteinExistence type="inferred from homology"/>
<organism evidence="5 6">
    <name type="scientific">Vibrio ichthyoenteri ATCC 700023</name>
    <dbReference type="NCBI Taxonomy" id="870968"/>
    <lineage>
        <taxon>Bacteria</taxon>
        <taxon>Pseudomonadati</taxon>
        <taxon>Pseudomonadota</taxon>
        <taxon>Gammaproteobacteria</taxon>
        <taxon>Vibrionales</taxon>
        <taxon>Vibrionaceae</taxon>
        <taxon>Vibrio</taxon>
    </lineage>
</organism>
<dbReference type="GO" id="GO:0005737">
    <property type="term" value="C:cytoplasm"/>
    <property type="evidence" value="ECO:0007669"/>
    <property type="project" value="UniProtKB-SubCell"/>
</dbReference>
<sequence length="144" mass="16943">MTYEYLYDFAVGLFVKRDYSSGEMRRRLAELSDDETMIELVMERLLSFHYLDDYRLAEKEIDKHLHQYHGLLRIKQALRSKGLDSLTIEQALEDTDVDWVELCLALKVKQFGEARPRDKNEKAKMTRYLQHSGHTLPVIFACLG</sequence>
<comment type="caution">
    <text evidence="5">The sequence shown here is derived from an EMBL/GenBank/DDBJ whole genome shotgun (WGS) entry which is preliminary data.</text>
</comment>
<dbReference type="Proteomes" id="UP000004605">
    <property type="component" value="Unassembled WGS sequence"/>
</dbReference>
<comment type="subcellular location">
    <subcellularLocation>
        <location evidence="1">Cytoplasm</location>
    </subcellularLocation>
</comment>
<dbReference type="EMBL" id="AFWF01000060">
    <property type="protein sequence ID" value="EGU44972.1"/>
    <property type="molecule type" value="Genomic_DNA"/>
</dbReference>
<evidence type="ECO:0000313" key="6">
    <source>
        <dbReference type="Proteomes" id="UP000004605"/>
    </source>
</evidence>
<dbReference type="GO" id="GO:0006282">
    <property type="term" value="P:regulation of DNA repair"/>
    <property type="evidence" value="ECO:0007669"/>
    <property type="project" value="InterPro"/>
</dbReference>
<evidence type="ECO:0000256" key="2">
    <source>
        <dbReference type="ARBA" id="ARBA00009695"/>
    </source>
</evidence>
<evidence type="ECO:0000256" key="1">
    <source>
        <dbReference type="ARBA" id="ARBA00004496"/>
    </source>
</evidence>
<keyword evidence="4" id="KW-0963">Cytoplasm</keyword>
<protein>
    <recommendedName>
        <fullName evidence="3">Regulatory protein RecX</fullName>
    </recommendedName>
</protein>
<dbReference type="OrthoDB" id="7066780at2"/>
<reference evidence="5 6" key="1">
    <citation type="journal article" date="2012" name="Int. J. Syst. Evol. Microbiol.">
        <title>Vibrio caribbeanicus sp. nov., isolated from the marine sponge Scleritoderma cyanea.</title>
        <authorList>
            <person name="Hoffmann M."/>
            <person name="Monday S.R."/>
            <person name="Allard M.W."/>
            <person name="Strain E.A."/>
            <person name="Whittaker P."/>
            <person name="Naum M."/>
            <person name="McCarthy P.J."/>
            <person name="Lopez J.V."/>
            <person name="Fischer M."/>
            <person name="Brown E.W."/>
        </authorList>
    </citation>
    <scope>NUCLEOTIDE SEQUENCE [LARGE SCALE GENOMIC DNA]</scope>
    <source>
        <strain evidence="5 6">ATCC 700023</strain>
    </source>
</reference>
<comment type="similarity">
    <text evidence="2">Belongs to the RecX family.</text>
</comment>
<dbReference type="AlphaFoldDB" id="F9RZG7"/>
<evidence type="ECO:0000313" key="5">
    <source>
        <dbReference type="EMBL" id="EGU44972.1"/>
    </source>
</evidence>
<dbReference type="RefSeq" id="WP_006711249.1">
    <property type="nucleotide sequence ID" value="NZ_AFWF01000060.1"/>
</dbReference>